<organism evidence="3 4">
    <name type="scientific">Bacillus cereus BAG5X1-1</name>
    <dbReference type="NCBI Taxonomy" id="1053189"/>
    <lineage>
        <taxon>Bacteria</taxon>
        <taxon>Bacillati</taxon>
        <taxon>Bacillota</taxon>
        <taxon>Bacilli</taxon>
        <taxon>Bacillales</taxon>
        <taxon>Bacillaceae</taxon>
        <taxon>Bacillus</taxon>
        <taxon>Bacillus cereus group</taxon>
    </lineage>
</organism>
<dbReference type="Gene3D" id="3.80.10.10">
    <property type="entry name" value="Ribonuclease Inhibitor"/>
    <property type="match status" value="2"/>
</dbReference>
<evidence type="ECO:0000256" key="2">
    <source>
        <dbReference type="ARBA" id="ARBA00022737"/>
    </source>
</evidence>
<keyword evidence="1" id="KW-0433">Leucine-rich repeat</keyword>
<gene>
    <name evidence="3" type="ORF">IEE_04120</name>
</gene>
<dbReference type="InterPro" id="IPR050836">
    <property type="entry name" value="SDS22/Internalin_LRR"/>
</dbReference>
<dbReference type="PANTHER" id="PTHR46652">
    <property type="entry name" value="LEUCINE-RICH REPEAT AND IQ DOMAIN-CONTAINING PROTEIN 1-RELATED"/>
    <property type="match status" value="1"/>
</dbReference>
<evidence type="ECO:0000313" key="3">
    <source>
        <dbReference type="EMBL" id="EJQ42288.1"/>
    </source>
</evidence>
<proteinExistence type="predicted"/>
<dbReference type="HOGENOM" id="CLU_067269_0_0_9"/>
<accession>J7XDC6</accession>
<dbReference type="AlphaFoldDB" id="J7XDC6"/>
<sequence length="281" mass="33082">MKYVHGFYVREDIQGETVLVSQESLSECIEYINKFNVESLQISDMYYELEEISFLEECKNIKYLSLNSSYLKDVSSIYKLENLRSLSVNDSNYTLELNRLTTLEELYMYCDKKVTGWQELVNLKSLYLWKYNPQNKDLKGLDRLRNLEILSITQSKITSLRGIKSLEKLKTVKLNYLRTLINIDDLKYTNNDLCYLEIEACKKIEDFNAIEYLTSLETLNLFNCGQIPTIKFIQMLNNLKQFSFGGSNVIDGDISFCEGIEYVSFTDKKHYSHKNRYFNNF</sequence>
<evidence type="ECO:0008006" key="5">
    <source>
        <dbReference type="Google" id="ProtNLM"/>
    </source>
</evidence>
<dbReference type="PANTHER" id="PTHR46652:SF3">
    <property type="entry name" value="LEUCINE-RICH REPEAT-CONTAINING PROTEIN 9"/>
    <property type="match status" value="1"/>
</dbReference>
<dbReference type="PATRIC" id="fig|1053189.3.peg.4193"/>
<dbReference type="SUPFAM" id="SSF52058">
    <property type="entry name" value="L domain-like"/>
    <property type="match status" value="1"/>
</dbReference>
<comment type="caution">
    <text evidence="3">The sequence shown here is derived from an EMBL/GenBank/DDBJ whole genome shotgun (WGS) entry which is preliminary data.</text>
</comment>
<dbReference type="RefSeq" id="WP_002201440.1">
    <property type="nucleotide sequence ID" value="NZ_JH791996.1"/>
</dbReference>
<keyword evidence="2" id="KW-0677">Repeat</keyword>
<evidence type="ECO:0000313" key="4">
    <source>
        <dbReference type="Proteomes" id="UP000006600"/>
    </source>
</evidence>
<name>J7XDC6_BACCE</name>
<dbReference type="InterPro" id="IPR032675">
    <property type="entry name" value="LRR_dom_sf"/>
</dbReference>
<evidence type="ECO:0000256" key="1">
    <source>
        <dbReference type="ARBA" id="ARBA00022614"/>
    </source>
</evidence>
<dbReference type="Proteomes" id="UP000006600">
    <property type="component" value="Unassembled WGS sequence"/>
</dbReference>
<reference evidence="3 4" key="1">
    <citation type="submission" date="2012-04" db="EMBL/GenBank/DDBJ databases">
        <title>The Genome Sequence of Bacillus cereus BAG5X1-1.</title>
        <authorList>
            <consortium name="The Broad Institute Genome Sequencing Platform"/>
            <consortium name="The Broad Institute Genome Sequencing Center for Infectious Disease"/>
            <person name="Feldgarden M."/>
            <person name="Van der Auwera G.A."/>
            <person name="Mahillon J."/>
            <person name="Duprez V."/>
            <person name="Timmery S."/>
            <person name="Mattelet C."/>
            <person name="Dierick K."/>
            <person name="Sun M."/>
            <person name="Yu Z."/>
            <person name="Zhu L."/>
            <person name="Hu X."/>
            <person name="Shank E.B."/>
            <person name="Swiecicka I."/>
            <person name="Hansen B.M."/>
            <person name="Andrup L."/>
            <person name="Young S.K."/>
            <person name="Zeng Q."/>
            <person name="Gargeya S."/>
            <person name="Fitzgerald M."/>
            <person name="Haas B."/>
            <person name="Abouelleil A."/>
            <person name="Alvarado L."/>
            <person name="Arachchi H.M."/>
            <person name="Berlin A."/>
            <person name="Chapman S.B."/>
            <person name="Goldberg J."/>
            <person name="Griggs A."/>
            <person name="Gujja S."/>
            <person name="Hansen M."/>
            <person name="Howarth C."/>
            <person name="Imamovic A."/>
            <person name="Larimer J."/>
            <person name="McCowen C."/>
            <person name="Montmayeur A."/>
            <person name="Murphy C."/>
            <person name="Neiman D."/>
            <person name="Pearson M."/>
            <person name="Priest M."/>
            <person name="Roberts A."/>
            <person name="Saif S."/>
            <person name="Shea T."/>
            <person name="Sisk P."/>
            <person name="Sykes S."/>
            <person name="Wortman J."/>
            <person name="Nusbaum C."/>
            <person name="Birren B."/>
        </authorList>
    </citation>
    <scope>NUCLEOTIDE SEQUENCE [LARGE SCALE GENOMIC DNA]</scope>
    <source>
        <strain evidence="3 4">BAG5X1-1</strain>
    </source>
</reference>
<dbReference type="EMBL" id="AHDJ01000035">
    <property type="protein sequence ID" value="EJQ42288.1"/>
    <property type="molecule type" value="Genomic_DNA"/>
</dbReference>
<protein>
    <recommendedName>
        <fullName evidence="5">Leucine-rich repeat domain-containing protein</fullName>
    </recommendedName>
</protein>